<dbReference type="InterPro" id="IPR020846">
    <property type="entry name" value="MFS_dom"/>
</dbReference>
<evidence type="ECO:0000256" key="7">
    <source>
        <dbReference type="ARBA" id="ARBA00023136"/>
    </source>
</evidence>
<comment type="subcellular location">
    <subcellularLocation>
        <location evidence="1">Cell membrane</location>
        <topology evidence="1">Multi-pass membrane protein</topology>
    </subcellularLocation>
</comment>
<evidence type="ECO:0000313" key="11">
    <source>
        <dbReference type="Proteomes" id="UP001375743"/>
    </source>
</evidence>
<keyword evidence="5 8" id="KW-0812">Transmembrane</keyword>
<comment type="caution">
    <text evidence="10">The sequence shown here is derived from an EMBL/GenBank/DDBJ whole genome shotgun (WGS) entry which is preliminary data.</text>
</comment>
<dbReference type="RefSeq" id="WP_418160110.1">
    <property type="nucleotide sequence ID" value="NZ_JBBLZC010000013.1"/>
</dbReference>
<feature type="transmembrane region" description="Helical" evidence="8">
    <location>
        <begin position="253"/>
        <end position="275"/>
    </location>
</feature>
<feature type="transmembrane region" description="Helical" evidence="8">
    <location>
        <begin position="109"/>
        <end position="131"/>
    </location>
</feature>
<keyword evidence="7 8" id="KW-0472">Membrane</keyword>
<dbReference type="InterPro" id="IPR036259">
    <property type="entry name" value="MFS_trans_sf"/>
</dbReference>
<name>A0ABU8XST1_9PROT</name>
<evidence type="ECO:0000256" key="4">
    <source>
        <dbReference type="ARBA" id="ARBA00022475"/>
    </source>
</evidence>
<feature type="domain" description="Major facilitator superfamily (MFS) profile" evidence="9">
    <location>
        <begin position="14"/>
        <end position="397"/>
    </location>
</feature>
<gene>
    <name evidence="10" type="ORF">U1T56_13950</name>
</gene>
<feature type="transmembrane region" description="Helical" evidence="8">
    <location>
        <begin position="374"/>
        <end position="394"/>
    </location>
</feature>
<evidence type="ECO:0000256" key="6">
    <source>
        <dbReference type="ARBA" id="ARBA00022989"/>
    </source>
</evidence>
<keyword evidence="4" id="KW-1003">Cell membrane</keyword>
<dbReference type="InterPro" id="IPR011701">
    <property type="entry name" value="MFS"/>
</dbReference>
<evidence type="ECO:0000256" key="2">
    <source>
        <dbReference type="ARBA" id="ARBA00008335"/>
    </source>
</evidence>
<dbReference type="CDD" id="cd17324">
    <property type="entry name" value="MFS_NepI_like"/>
    <property type="match status" value="1"/>
</dbReference>
<proteinExistence type="inferred from homology"/>
<evidence type="ECO:0000256" key="1">
    <source>
        <dbReference type="ARBA" id="ARBA00004651"/>
    </source>
</evidence>
<reference evidence="10 11" key="1">
    <citation type="submission" date="2024-01" db="EMBL/GenBank/DDBJ databases">
        <title>Multi-omics insights into the function and evolution of sodium benzoate biodegradation pathways in Benzoatithermus flavus gen. nov., sp. nov. from hot spring.</title>
        <authorList>
            <person name="Hu C.-J."/>
            <person name="Li W.-J."/>
        </authorList>
    </citation>
    <scope>NUCLEOTIDE SEQUENCE [LARGE SCALE GENOMIC DNA]</scope>
    <source>
        <strain evidence="10 11">SYSU G07066</strain>
    </source>
</reference>
<dbReference type="Pfam" id="PF07690">
    <property type="entry name" value="MFS_1"/>
    <property type="match status" value="1"/>
</dbReference>
<organism evidence="10 11">
    <name type="scientific">Benzoatithermus flavus</name>
    <dbReference type="NCBI Taxonomy" id="3108223"/>
    <lineage>
        <taxon>Bacteria</taxon>
        <taxon>Pseudomonadati</taxon>
        <taxon>Pseudomonadota</taxon>
        <taxon>Alphaproteobacteria</taxon>
        <taxon>Geminicoccales</taxon>
        <taxon>Geminicoccaceae</taxon>
        <taxon>Benzoatithermus</taxon>
    </lineage>
</organism>
<evidence type="ECO:0000259" key="9">
    <source>
        <dbReference type="PROSITE" id="PS50850"/>
    </source>
</evidence>
<evidence type="ECO:0000256" key="8">
    <source>
        <dbReference type="SAM" id="Phobius"/>
    </source>
</evidence>
<dbReference type="Proteomes" id="UP001375743">
    <property type="component" value="Unassembled WGS sequence"/>
</dbReference>
<evidence type="ECO:0000256" key="5">
    <source>
        <dbReference type="ARBA" id="ARBA00022692"/>
    </source>
</evidence>
<dbReference type="Gene3D" id="1.20.1250.20">
    <property type="entry name" value="MFS general substrate transporter like domains"/>
    <property type="match status" value="1"/>
</dbReference>
<dbReference type="SUPFAM" id="SSF103473">
    <property type="entry name" value="MFS general substrate transporter"/>
    <property type="match status" value="1"/>
</dbReference>
<evidence type="ECO:0000313" key="10">
    <source>
        <dbReference type="EMBL" id="MEK0084262.1"/>
    </source>
</evidence>
<keyword evidence="3" id="KW-0813">Transport</keyword>
<protein>
    <submittedName>
        <fullName evidence="10">MFS transporter</fullName>
    </submittedName>
</protein>
<feature type="transmembrane region" description="Helical" evidence="8">
    <location>
        <begin position="20"/>
        <end position="40"/>
    </location>
</feature>
<comment type="similarity">
    <text evidence="2">Belongs to the major facilitator superfamily.</text>
</comment>
<dbReference type="EMBL" id="JBBLZC010000013">
    <property type="protein sequence ID" value="MEK0084262.1"/>
    <property type="molecule type" value="Genomic_DNA"/>
</dbReference>
<dbReference type="PANTHER" id="PTHR43271">
    <property type="entry name" value="BLL2771 PROTEIN"/>
    <property type="match status" value="1"/>
</dbReference>
<feature type="transmembrane region" description="Helical" evidence="8">
    <location>
        <begin position="221"/>
        <end position="241"/>
    </location>
</feature>
<accession>A0ABU8XST1</accession>
<feature type="transmembrane region" description="Helical" evidence="8">
    <location>
        <begin position="143"/>
        <end position="164"/>
    </location>
</feature>
<evidence type="ECO:0000256" key="3">
    <source>
        <dbReference type="ARBA" id="ARBA00022448"/>
    </source>
</evidence>
<dbReference type="PROSITE" id="PS50850">
    <property type="entry name" value="MFS"/>
    <property type="match status" value="1"/>
</dbReference>
<keyword evidence="11" id="KW-1185">Reference proteome</keyword>
<sequence length="406" mass="42596">MHTEASLITRGTPAFRRTNLALFAAGFSTFALLYCVQPLMPLFSAEFGLGAAASSLSLSVTTGLLAVAMLVASSLSEALGRKPVMVASLLASAALTIAAAFVPGWHGLLLVRTLEGVALSGLPAVAMAYVGEEMEKGSIGLAMGLYIGGSAVGGMGGRLISGILADFFSWRVAIGALGLVCLLAALAFWKSLPPSRNFRPRPLALGNLLARFVEHCRDEGLPWLFLEGFLLMGSFVTLYNYVGYRLLAPPYELGQTAVGSIFAVYLIGIFSSAWVGNLASRLGRRRVLWAVILLQLAGLGLTLATPLPLVIAGIAVFTFGFFGAHSIVSSWVGLRALEGKAQASSLYLFFYYLGSSLVGSAGGLFWTAFGWPGLAALLAALLATALLVAFRLAALAPLPQNRPKTT</sequence>
<dbReference type="PANTHER" id="PTHR43271:SF1">
    <property type="entry name" value="INNER MEMBRANE TRANSPORT PROTEIN YNFM"/>
    <property type="match status" value="1"/>
</dbReference>
<keyword evidence="6 8" id="KW-1133">Transmembrane helix</keyword>
<feature type="transmembrane region" description="Helical" evidence="8">
    <location>
        <begin position="170"/>
        <end position="189"/>
    </location>
</feature>
<feature type="transmembrane region" description="Helical" evidence="8">
    <location>
        <begin position="52"/>
        <end position="72"/>
    </location>
</feature>
<feature type="transmembrane region" description="Helical" evidence="8">
    <location>
        <begin position="346"/>
        <end position="368"/>
    </location>
</feature>
<feature type="transmembrane region" description="Helical" evidence="8">
    <location>
        <begin position="310"/>
        <end position="334"/>
    </location>
</feature>
<feature type="transmembrane region" description="Helical" evidence="8">
    <location>
        <begin position="84"/>
        <end position="103"/>
    </location>
</feature>
<feature type="transmembrane region" description="Helical" evidence="8">
    <location>
        <begin position="287"/>
        <end position="304"/>
    </location>
</feature>